<dbReference type="AlphaFoldDB" id="A0A167KWE1"/>
<evidence type="ECO:0000256" key="1">
    <source>
        <dbReference type="SAM" id="MobiDB-lite"/>
    </source>
</evidence>
<proteinExistence type="predicted"/>
<name>A0A167KWE1_CALVF</name>
<evidence type="ECO:0000313" key="2">
    <source>
        <dbReference type="EMBL" id="KZO95084.1"/>
    </source>
</evidence>
<dbReference type="Proteomes" id="UP000076738">
    <property type="component" value="Unassembled WGS sequence"/>
</dbReference>
<gene>
    <name evidence="2" type="ORF">CALVIDRAFT_188642</name>
</gene>
<sequence>MHRSHQLVSMRGGSTHPRPPPAMEIPELVELVLSKLARPVDLLSMACTAHRYADVALKLLWEHPDFKGDPLRNMASLFPNGIKDQLLKDIPVRPSAPDTHQGSQSQPQDLSLRVPSSLFTRFDYYAKFVRHLQVWQFRPDKYIANVLDASRPAVTLFPNLESIHLGADSNSLEMAGPYLSSTLRTVRVNHWDPETSTIVHSTAGITATLIKMFTLPDLQCLDLLDTRLPRYEHNQDVMDRLLHLIPRLVEFYSCDLTTFRPIFDALAQSNHLNAIFLDLAATYQDHYKFAEIVQFLRDAFLPLQSLVVHCAGEIARDFVEQASRALESFDFRIDGPLDVDELTKLTTSLKASEPTLRVLKCSTSLRAPSGAKDSLYQALTPLLQMSRLQKLVVSLTVLGSSMFRDDEVEGIFQCWPNLCVFTLECDPEEGTPIGVDDPKGFGLSLLSLFTIRRCCPDLYELSLPYLDTADIPLLEDVMFSVSALPFEIHLSRCHAHNRKEVREFICAIWSKAESSFEDCMCPELVDDR</sequence>
<organism evidence="2 3">
    <name type="scientific">Calocera viscosa (strain TUFC12733)</name>
    <dbReference type="NCBI Taxonomy" id="1330018"/>
    <lineage>
        <taxon>Eukaryota</taxon>
        <taxon>Fungi</taxon>
        <taxon>Dikarya</taxon>
        <taxon>Basidiomycota</taxon>
        <taxon>Agaricomycotina</taxon>
        <taxon>Dacrymycetes</taxon>
        <taxon>Dacrymycetales</taxon>
        <taxon>Dacrymycetaceae</taxon>
        <taxon>Calocera</taxon>
    </lineage>
</organism>
<protein>
    <submittedName>
        <fullName evidence="2">Uncharacterized protein</fullName>
    </submittedName>
</protein>
<evidence type="ECO:0000313" key="3">
    <source>
        <dbReference type="Proteomes" id="UP000076738"/>
    </source>
</evidence>
<dbReference type="EMBL" id="KV417291">
    <property type="protein sequence ID" value="KZO95084.1"/>
    <property type="molecule type" value="Genomic_DNA"/>
</dbReference>
<dbReference type="OrthoDB" id="2447803at2759"/>
<reference evidence="2 3" key="1">
    <citation type="journal article" date="2016" name="Mol. Biol. Evol.">
        <title>Comparative Genomics of Early-Diverging Mushroom-Forming Fungi Provides Insights into the Origins of Lignocellulose Decay Capabilities.</title>
        <authorList>
            <person name="Nagy L.G."/>
            <person name="Riley R."/>
            <person name="Tritt A."/>
            <person name="Adam C."/>
            <person name="Daum C."/>
            <person name="Floudas D."/>
            <person name="Sun H."/>
            <person name="Yadav J.S."/>
            <person name="Pangilinan J."/>
            <person name="Larsson K.H."/>
            <person name="Matsuura K."/>
            <person name="Barry K."/>
            <person name="Labutti K."/>
            <person name="Kuo R."/>
            <person name="Ohm R.A."/>
            <person name="Bhattacharya S.S."/>
            <person name="Shirouzu T."/>
            <person name="Yoshinaga Y."/>
            <person name="Martin F.M."/>
            <person name="Grigoriev I.V."/>
            <person name="Hibbett D.S."/>
        </authorList>
    </citation>
    <scope>NUCLEOTIDE SEQUENCE [LARGE SCALE GENOMIC DNA]</scope>
    <source>
        <strain evidence="2 3">TUFC12733</strain>
    </source>
</reference>
<accession>A0A167KWE1</accession>
<keyword evidence="3" id="KW-1185">Reference proteome</keyword>
<feature type="region of interest" description="Disordered" evidence="1">
    <location>
        <begin position="1"/>
        <end position="21"/>
    </location>
</feature>